<sequence length="114" mass="13098">MLSEWPSTVFLEELKASAYALALEIIAKPNEALGITESSLRGFPLATLVVRFSQLSVVLESYGRRTHYFQIKFDIWPPDTDAPVLPLFWYEVEFSPEGEVWDDFFDHYPYSSNG</sequence>
<reference evidence="1 2" key="1">
    <citation type="submission" date="2018-12" db="EMBL/GenBank/DDBJ databases">
        <authorList>
            <person name="Feng G."/>
            <person name="Zhu H."/>
        </authorList>
    </citation>
    <scope>NUCLEOTIDE SEQUENCE [LARGE SCALE GENOMIC DNA]</scope>
    <source>
        <strain evidence="1 2">LMG 26000</strain>
    </source>
</reference>
<name>A0A428K835_9BACT</name>
<accession>A0A428K835</accession>
<dbReference type="Proteomes" id="UP000270291">
    <property type="component" value="Unassembled WGS sequence"/>
</dbReference>
<gene>
    <name evidence="1" type="ORF">EI293_12600</name>
</gene>
<protein>
    <submittedName>
        <fullName evidence="1">Uncharacterized protein</fullName>
    </submittedName>
</protein>
<proteinExistence type="predicted"/>
<dbReference type="AlphaFoldDB" id="A0A428K835"/>
<organism evidence="1 2">
    <name type="scientific">Hymenobacter perfusus</name>
    <dbReference type="NCBI Taxonomy" id="1236770"/>
    <lineage>
        <taxon>Bacteria</taxon>
        <taxon>Pseudomonadati</taxon>
        <taxon>Bacteroidota</taxon>
        <taxon>Cytophagia</taxon>
        <taxon>Cytophagales</taxon>
        <taxon>Hymenobacteraceae</taxon>
        <taxon>Hymenobacter</taxon>
    </lineage>
</organism>
<dbReference type="EMBL" id="RWIU01000004">
    <property type="protein sequence ID" value="RSK42635.1"/>
    <property type="molecule type" value="Genomic_DNA"/>
</dbReference>
<evidence type="ECO:0000313" key="1">
    <source>
        <dbReference type="EMBL" id="RSK42635.1"/>
    </source>
</evidence>
<keyword evidence="2" id="KW-1185">Reference proteome</keyword>
<evidence type="ECO:0000313" key="2">
    <source>
        <dbReference type="Proteomes" id="UP000270291"/>
    </source>
</evidence>
<dbReference type="RefSeq" id="WP_125438266.1">
    <property type="nucleotide sequence ID" value="NZ_RWIU01000004.1"/>
</dbReference>
<comment type="caution">
    <text evidence="1">The sequence shown here is derived from an EMBL/GenBank/DDBJ whole genome shotgun (WGS) entry which is preliminary data.</text>
</comment>